<dbReference type="Pfam" id="PF05253">
    <property type="entry name" value="zf-U11-48K"/>
    <property type="match status" value="2"/>
</dbReference>
<dbReference type="PANTHER" id="PTHR21402">
    <property type="entry name" value="GAMETOCYTE SPECIFIC FACTOR 1-RELATED"/>
    <property type="match status" value="1"/>
</dbReference>
<dbReference type="InterPro" id="IPR022776">
    <property type="entry name" value="TRM13/UPF0224_CHHC_Znf_dom"/>
</dbReference>
<reference evidence="5" key="1">
    <citation type="submission" date="2021-07" db="EMBL/GenBank/DDBJ databases">
        <authorList>
            <person name="Catto M.A."/>
            <person name="Jacobson A."/>
            <person name="Kennedy G."/>
            <person name="Labadie P."/>
            <person name="Hunt B.G."/>
            <person name="Srinivasan R."/>
        </authorList>
    </citation>
    <scope>NUCLEOTIDE SEQUENCE</scope>
    <source>
        <strain evidence="5">PL_HMW_Pooled</strain>
        <tissue evidence="5">Head</tissue>
    </source>
</reference>
<accession>A0AAE1HKA5</accession>
<dbReference type="GO" id="GO:0008270">
    <property type="term" value="F:zinc ion binding"/>
    <property type="evidence" value="ECO:0007669"/>
    <property type="project" value="UniProtKB-KW"/>
</dbReference>
<dbReference type="Proteomes" id="UP001219518">
    <property type="component" value="Unassembled WGS sequence"/>
</dbReference>
<reference evidence="5" key="2">
    <citation type="journal article" date="2023" name="BMC Genomics">
        <title>Pest status, molecular evolution, and epigenetic factors derived from the genome assembly of Frankliniella fusca, a thysanopteran phytovirus vector.</title>
        <authorList>
            <person name="Catto M.A."/>
            <person name="Labadie P.E."/>
            <person name="Jacobson A.L."/>
            <person name="Kennedy G.G."/>
            <person name="Srinivasan R."/>
            <person name="Hunt B.G."/>
        </authorList>
    </citation>
    <scope>NUCLEOTIDE SEQUENCE</scope>
    <source>
        <strain evidence="5">PL_HMW_Pooled</strain>
    </source>
</reference>
<keyword evidence="2" id="KW-0863">Zinc-finger</keyword>
<dbReference type="InterPro" id="IPR051591">
    <property type="entry name" value="UPF0224_FAM112_RNA_Proc"/>
</dbReference>
<dbReference type="AlphaFoldDB" id="A0AAE1HKA5"/>
<dbReference type="SUPFAM" id="SSF57667">
    <property type="entry name" value="beta-beta-alpha zinc fingers"/>
    <property type="match status" value="1"/>
</dbReference>
<evidence type="ECO:0000259" key="4">
    <source>
        <dbReference type="PROSITE" id="PS51800"/>
    </source>
</evidence>
<evidence type="ECO:0000313" key="6">
    <source>
        <dbReference type="Proteomes" id="UP001219518"/>
    </source>
</evidence>
<dbReference type="PROSITE" id="PS51800">
    <property type="entry name" value="ZF_CHHC_U11_48K"/>
    <property type="match status" value="2"/>
</dbReference>
<feature type="domain" description="CHHC U11-48K-type" evidence="4">
    <location>
        <begin position="43"/>
        <end position="70"/>
    </location>
</feature>
<name>A0AAE1HKA5_9NEOP</name>
<organism evidence="5 6">
    <name type="scientific">Frankliniella fusca</name>
    <dbReference type="NCBI Taxonomy" id="407009"/>
    <lineage>
        <taxon>Eukaryota</taxon>
        <taxon>Metazoa</taxon>
        <taxon>Ecdysozoa</taxon>
        <taxon>Arthropoda</taxon>
        <taxon>Hexapoda</taxon>
        <taxon>Insecta</taxon>
        <taxon>Pterygota</taxon>
        <taxon>Neoptera</taxon>
        <taxon>Paraneoptera</taxon>
        <taxon>Thysanoptera</taxon>
        <taxon>Terebrantia</taxon>
        <taxon>Thripoidea</taxon>
        <taxon>Thripidae</taxon>
        <taxon>Frankliniella</taxon>
    </lineage>
</organism>
<gene>
    <name evidence="5" type="ORF">KUF71_001508</name>
</gene>
<evidence type="ECO:0000313" key="5">
    <source>
        <dbReference type="EMBL" id="KAK3922842.1"/>
    </source>
</evidence>
<evidence type="ECO:0000256" key="2">
    <source>
        <dbReference type="ARBA" id="ARBA00022771"/>
    </source>
</evidence>
<dbReference type="EMBL" id="JAHWGI010001123">
    <property type="protein sequence ID" value="KAK3922842.1"/>
    <property type="molecule type" value="Genomic_DNA"/>
</dbReference>
<comment type="caution">
    <text evidence="5">The sequence shown here is derived from an EMBL/GenBank/DDBJ whole genome shotgun (WGS) entry which is preliminary data.</text>
</comment>
<protein>
    <submittedName>
        <fullName evidence="5">Gametocyte-specific factor 1</fullName>
    </submittedName>
</protein>
<sequence>MYAAINNPFVSCPYDKAHSVPKLRLQRHLLKCRVNHPKLAAIMKSCPFNATHIMPEAELRTHFYFCNDRNLVEGQKYLHTPVHGELGNPEFHLPVPVGDWDEPDDEDPIEQIYGHRNNNGNIPERDEFEPGGALSGISNNHAAPARVEDERPIMPSFMGMGRGRLHARLRDLDNSD</sequence>
<keyword evidence="3" id="KW-0862">Zinc</keyword>
<keyword evidence="6" id="KW-1185">Reference proteome</keyword>
<evidence type="ECO:0000256" key="1">
    <source>
        <dbReference type="ARBA" id="ARBA00022723"/>
    </source>
</evidence>
<dbReference type="InterPro" id="IPR036236">
    <property type="entry name" value="Znf_C2H2_sf"/>
</dbReference>
<feature type="domain" description="CHHC U11-48K-type" evidence="4">
    <location>
        <begin position="9"/>
        <end position="36"/>
    </location>
</feature>
<proteinExistence type="predicted"/>
<dbReference type="PANTHER" id="PTHR21402:SF5">
    <property type="entry name" value="GAMETOCYTE SPECIFIC FACTOR 1"/>
    <property type="match status" value="1"/>
</dbReference>
<keyword evidence="1" id="KW-0479">Metal-binding</keyword>
<evidence type="ECO:0000256" key="3">
    <source>
        <dbReference type="ARBA" id="ARBA00022833"/>
    </source>
</evidence>